<reference evidence="2" key="1">
    <citation type="submission" date="2021-03" db="EMBL/GenBank/DDBJ databases">
        <title>Draft genome sequence of rust myrtle Austropuccinia psidii MF-1, a brazilian biotype.</title>
        <authorList>
            <person name="Quecine M.C."/>
            <person name="Pachon D.M.R."/>
            <person name="Bonatelli M.L."/>
            <person name="Correr F.H."/>
            <person name="Franceschini L.M."/>
            <person name="Leite T.F."/>
            <person name="Margarido G.R.A."/>
            <person name="Almeida C.A."/>
            <person name="Ferrarezi J.A."/>
            <person name="Labate C.A."/>
        </authorList>
    </citation>
    <scope>NUCLEOTIDE SEQUENCE</scope>
    <source>
        <strain evidence="2">MF-1</strain>
    </source>
</reference>
<name>A0A9Q3FFK7_9BASI</name>
<feature type="coiled-coil region" evidence="1">
    <location>
        <begin position="106"/>
        <end position="133"/>
    </location>
</feature>
<keyword evidence="3" id="KW-1185">Reference proteome</keyword>
<gene>
    <name evidence="2" type="ORF">O181_077974</name>
</gene>
<dbReference type="Proteomes" id="UP000765509">
    <property type="component" value="Unassembled WGS sequence"/>
</dbReference>
<dbReference type="AlphaFoldDB" id="A0A9Q3FFK7"/>
<dbReference type="EMBL" id="AVOT02042812">
    <property type="protein sequence ID" value="MBW0538259.1"/>
    <property type="molecule type" value="Genomic_DNA"/>
</dbReference>
<proteinExistence type="predicted"/>
<feature type="coiled-coil region" evidence="1">
    <location>
        <begin position="10"/>
        <end position="37"/>
    </location>
</feature>
<accession>A0A9Q3FFK7</accession>
<sequence>MFTLSDPDYLEKVTQSIDELAKQCAELQKHVADLVNTTKQRKMDPQELLEDKFNMMSLVDQDNRARIANNTDLDESKRLKPLYSLKTGLILQNLPINIEALEKLSESDLKELLEELEQEVPLSKQERQHALKLALGIHNAQFYQEELNVF</sequence>
<protein>
    <submittedName>
        <fullName evidence="2">Uncharacterized protein</fullName>
    </submittedName>
</protein>
<evidence type="ECO:0000256" key="1">
    <source>
        <dbReference type="SAM" id="Coils"/>
    </source>
</evidence>
<evidence type="ECO:0000313" key="3">
    <source>
        <dbReference type="Proteomes" id="UP000765509"/>
    </source>
</evidence>
<keyword evidence="1" id="KW-0175">Coiled coil</keyword>
<dbReference type="OrthoDB" id="3641511at2759"/>
<organism evidence="2 3">
    <name type="scientific">Austropuccinia psidii MF-1</name>
    <dbReference type="NCBI Taxonomy" id="1389203"/>
    <lineage>
        <taxon>Eukaryota</taxon>
        <taxon>Fungi</taxon>
        <taxon>Dikarya</taxon>
        <taxon>Basidiomycota</taxon>
        <taxon>Pucciniomycotina</taxon>
        <taxon>Pucciniomycetes</taxon>
        <taxon>Pucciniales</taxon>
        <taxon>Sphaerophragmiaceae</taxon>
        <taxon>Austropuccinia</taxon>
    </lineage>
</organism>
<evidence type="ECO:0000313" key="2">
    <source>
        <dbReference type="EMBL" id="MBW0538259.1"/>
    </source>
</evidence>
<comment type="caution">
    <text evidence="2">The sequence shown here is derived from an EMBL/GenBank/DDBJ whole genome shotgun (WGS) entry which is preliminary data.</text>
</comment>